<evidence type="ECO:0000256" key="1">
    <source>
        <dbReference type="SAM" id="MobiDB-lite"/>
    </source>
</evidence>
<name>A0A8H3YD55_9TREE</name>
<dbReference type="GO" id="GO:0000981">
    <property type="term" value="F:DNA-binding transcription factor activity, RNA polymerase II-specific"/>
    <property type="evidence" value="ECO:0007669"/>
    <property type="project" value="InterPro"/>
</dbReference>
<accession>A0A8H3YD55</accession>
<comment type="caution">
    <text evidence="3">The sequence shown here is derived from an EMBL/GenBank/DDBJ whole genome shotgun (WGS) entry which is preliminary data.</text>
</comment>
<dbReference type="AlphaFoldDB" id="A0A8H3YD55"/>
<dbReference type="GO" id="GO:0008270">
    <property type="term" value="F:zinc ion binding"/>
    <property type="evidence" value="ECO:0007669"/>
    <property type="project" value="InterPro"/>
</dbReference>
<evidence type="ECO:0000313" key="4">
    <source>
        <dbReference type="Proteomes" id="UP000620104"/>
    </source>
</evidence>
<dbReference type="CDD" id="cd00067">
    <property type="entry name" value="GAL4"/>
    <property type="match status" value="1"/>
</dbReference>
<organism evidence="3 4">
    <name type="scientific">Naganishia liquefaciens</name>
    <dbReference type="NCBI Taxonomy" id="104408"/>
    <lineage>
        <taxon>Eukaryota</taxon>
        <taxon>Fungi</taxon>
        <taxon>Dikarya</taxon>
        <taxon>Basidiomycota</taxon>
        <taxon>Agaricomycotina</taxon>
        <taxon>Tremellomycetes</taxon>
        <taxon>Filobasidiales</taxon>
        <taxon>Filobasidiaceae</taxon>
        <taxon>Naganishia</taxon>
    </lineage>
</organism>
<dbReference type="InterPro" id="IPR036864">
    <property type="entry name" value="Zn2-C6_fun-type_DNA-bd_sf"/>
</dbReference>
<feature type="region of interest" description="Disordered" evidence="1">
    <location>
        <begin position="154"/>
        <end position="181"/>
    </location>
</feature>
<dbReference type="Proteomes" id="UP000620104">
    <property type="component" value="Unassembled WGS sequence"/>
</dbReference>
<dbReference type="EMBL" id="BLZA01000010">
    <property type="protein sequence ID" value="GHJ85045.1"/>
    <property type="molecule type" value="Genomic_DNA"/>
</dbReference>
<dbReference type="PROSITE" id="PS00463">
    <property type="entry name" value="ZN2_CY6_FUNGAL_1"/>
    <property type="match status" value="1"/>
</dbReference>
<sequence>MQELQSSSKRRKTAAACSACKSRKSRCELVTSAGCRRCCVLGTDCSFRTLNGIPGRNAEGLQDRSNRTTSSTRATSPREAKSSGGASNSDRRGSNKHRFPRCPSTNLDAEHERSAIPSMENETLEEVRKRTERLELMMGLMLEQSSKTELAAFATTRQRSHSPRSTIGTDEHSSESQDGGQGFDMDYAMSARFLPLEKLLKPAKIAWADPLAALEMEDRWSEICEIFRNIFSGIVPLPAIKQGTFYLEACPLLRSAILLFVSRTEPGLTIFSRYQQRLISGITERNMASATRVRPTVFRIVALLILANLPPNSPVETLRPSDFQTSPLLAMDMAQHLDLDAGLRILQETNANEWHYLDLTGLLENLCLWYCIAHRLAWANLQSSSTFRTNLPSSYRPMHHLRHLDPIASSIPSISTWWNRLHEESSILERSDIIGERFATIKYARMYEQSQIDMFVADIKTYVVHLRDARVRLEGQLGQYSTNRSYKKGSADITPGRCFPYQIHQRVPSGWIVAQRKSISTSASLDSSPGIYLLYLVLHQDGPISFRQEVFWYKLAWTTPATPMRTTSITGLFLAFTYQ</sequence>
<feature type="domain" description="Zn(2)-C6 fungal-type" evidence="2">
    <location>
        <begin position="16"/>
        <end position="47"/>
    </location>
</feature>
<gene>
    <name evidence="3" type="ORF">NliqN6_1447</name>
</gene>
<dbReference type="InterPro" id="IPR001138">
    <property type="entry name" value="Zn2Cys6_DnaBD"/>
</dbReference>
<protein>
    <recommendedName>
        <fullName evidence="2">Zn(2)-C6 fungal-type domain-containing protein</fullName>
    </recommendedName>
</protein>
<feature type="region of interest" description="Disordered" evidence="1">
    <location>
        <begin position="52"/>
        <end position="125"/>
    </location>
</feature>
<dbReference type="OrthoDB" id="2592864at2759"/>
<reference evidence="3" key="1">
    <citation type="submission" date="2020-07" db="EMBL/GenBank/DDBJ databases">
        <title>Draft Genome Sequence of a Deep-Sea Yeast, Naganishia (Cryptococcus) liquefaciens strain N6.</title>
        <authorList>
            <person name="Han Y.W."/>
            <person name="Kajitani R."/>
            <person name="Morimoto H."/>
            <person name="Parhat M."/>
            <person name="Tsubouchi H."/>
            <person name="Bakenova O."/>
            <person name="Ogata M."/>
            <person name="Argunhan B."/>
            <person name="Aoki R."/>
            <person name="Kajiwara S."/>
            <person name="Itoh T."/>
            <person name="Iwasaki H."/>
        </authorList>
    </citation>
    <scope>NUCLEOTIDE SEQUENCE</scope>
    <source>
        <strain evidence="3">N6</strain>
    </source>
</reference>
<keyword evidence="4" id="KW-1185">Reference proteome</keyword>
<evidence type="ECO:0000313" key="3">
    <source>
        <dbReference type="EMBL" id="GHJ85045.1"/>
    </source>
</evidence>
<dbReference type="SUPFAM" id="SSF57701">
    <property type="entry name" value="Zn2/Cys6 DNA-binding domain"/>
    <property type="match status" value="1"/>
</dbReference>
<dbReference type="PROSITE" id="PS50048">
    <property type="entry name" value="ZN2_CY6_FUNGAL_2"/>
    <property type="match status" value="1"/>
</dbReference>
<proteinExistence type="predicted"/>
<evidence type="ECO:0000259" key="2">
    <source>
        <dbReference type="PROSITE" id="PS50048"/>
    </source>
</evidence>